<dbReference type="CDD" id="cd07185">
    <property type="entry name" value="OmpA_C-like"/>
    <property type="match status" value="1"/>
</dbReference>
<dbReference type="SUPFAM" id="SSF103088">
    <property type="entry name" value="OmpA-like"/>
    <property type="match status" value="1"/>
</dbReference>
<dbReference type="EMBL" id="BAABLK010000094">
    <property type="protein sequence ID" value="GAA5229156.1"/>
    <property type="molecule type" value="Genomic_DNA"/>
</dbReference>
<dbReference type="Proteomes" id="UP001501257">
    <property type="component" value="Unassembled WGS sequence"/>
</dbReference>
<evidence type="ECO:0000256" key="2">
    <source>
        <dbReference type="SAM" id="SignalP"/>
    </source>
</evidence>
<accession>A0ABP9TSM6</accession>
<keyword evidence="1" id="KW-0472">Membrane</keyword>
<evidence type="ECO:0000256" key="1">
    <source>
        <dbReference type="PROSITE-ProRule" id="PRU00473"/>
    </source>
</evidence>
<dbReference type="PANTHER" id="PTHR30329">
    <property type="entry name" value="STATOR ELEMENT OF FLAGELLAR MOTOR COMPLEX"/>
    <property type="match status" value="1"/>
</dbReference>
<comment type="caution">
    <text evidence="4">The sequence shown here is derived from an EMBL/GenBank/DDBJ whole genome shotgun (WGS) entry which is preliminary data.</text>
</comment>
<dbReference type="PROSITE" id="PS51123">
    <property type="entry name" value="OMPA_2"/>
    <property type="match status" value="1"/>
</dbReference>
<dbReference type="InterPro" id="IPR006665">
    <property type="entry name" value="OmpA-like"/>
</dbReference>
<feature type="chain" id="PRO_5047477898" description="OmpA-like domain-containing protein" evidence="2">
    <location>
        <begin position="20"/>
        <end position="169"/>
    </location>
</feature>
<evidence type="ECO:0000313" key="5">
    <source>
        <dbReference type="Proteomes" id="UP001501257"/>
    </source>
</evidence>
<keyword evidence="2" id="KW-0732">Signal</keyword>
<dbReference type="Gene3D" id="3.30.1330.60">
    <property type="entry name" value="OmpA-like domain"/>
    <property type="match status" value="1"/>
</dbReference>
<dbReference type="RefSeq" id="WP_210100973.1">
    <property type="nucleotide sequence ID" value="NZ_BAABLK010000094.1"/>
</dbReference>
<sequence length="169" mass="17621">MIAQLAVAALLLASGGWTPAPEAPPVIPAKDLAASVHTYDLESSVLALDTTDYRGGKRIISLSSDILFDVDESDLPAAAGAQIKKLLADVPKGAGLAIGGHTDSRTGAIPNKVLSTDRAKAVAALVKKQRPDLELSVKGLADTQPAALGDQEDAENRAKNRRVEMIYEG</sequence>
<dbReference type="Pfam" id="PF00691">
    <property type="entry name" value="OmpA"/>
    <property type="match status" value="1"/>
</dbReference>
<dbReference type="InterPro" id="IPR036737">
    <property type="entry name" value="OmpA-like_sf"/>
</dbReference>
<dbReference type="InterPro" id="IPR050330">
    <property type="entry name" value="Bact_OuterMem_StrucFunc"/>
</dbReference>
<organism evidence="4 5">
    <name type="scientific">Paeniglutamicibacter antarcticus</name>
    <dbReference type="NCBI Taxonomy" id="494023"/>
    <lineage>
        <taxon>Bacteria</taxon>
        <taxon>Bacillati</taxon>
        <taxon>Actinomycetota</taxon>
        <taxon>Actinomycetes</taxon>
        <taxon>Micrococcales</taxon>
        <taxon>Micrococcaceae</taxon>
        <taxon>Paeniglutamicibacter</taxon>
    </lineage>
</organism>
<proteinExistence type="predicted"/>
<evidence type="ECO:0000313" key="4">
    <source>
        <dbReference type="EMBL" id="GAA5229156.1"/>
    </source>
</evidence>
<protein>
    <recommendedName>
        <fullName evidence="3">OmpA-like domain-containing protein</fullName>
    </recommendedName>
</protein>
<dbReference type="PANTHER" id="PTHR30329:SF21">
    <property type="entry name" value="LIPOPROTEIN YIAD-RELATED"/>
    <property type="match status" value="1"/>
</dbReference>
<reference evidence="5" key="1">
    <citation type="journal article" date="2019" name="Int. J. Syst. Evol. Microbiol.">
        <title>The Global Catalogue of Microorganisms (GCM) 10K type strain sequencing project: providing services to taxonomists for standard genome sequencing and annotation.</title>
        <authorList>
            <consortium name="The Broad Institute Genomics Platform"/>
            <consortium name="The Broad Institute Genome Sequencing Center for Infectious Disease"/>
            <person name="Wu L."/>
            <person name="Ma J."/>
        </authorList>
    </citation>
    <scope>NUCLEOTIDE SEQUENCE [LARGE SCALE GENOMIC DNA]</scope>
    <source>
        <strain evidence="5">JCM 18952</strain>
    </source>
</reference>
<evidence type="ECO:0000259" key="3">
    <source>
        <dbReference type="PROSITE" id="PS51123"/>
    </source>
</evidence>
<keyword evidence="5" id="KW-1185">Reference proteome</keyword>
<name>A0ABP9TSM6_9MICC</name>
<feature type="signal peptide" evidence="2">
    <location>
        <begin position="1"/>
        <end position="19"/>
    </location>
</feature>
<feature type="domain" description="OmpA-like" evidence="3">
    <location>
        <begin position="55"/>
        <end position="169"/>
    </location>
</feature>
<gene>
    <name evidence="4" type="ORF">GCM10025778_36950</name>
</gene>